<organism evidence="1 2">
    <name type="scientific">Actinacidiphila acididurans</name>
    <dbReference type="NCBI Taxonomy" id="2784346"/>
    <lineage>
        <taxon>Bacteria</taxon>
        <taxon>Bacillati</taxon>
        <taxon>Actinomycetota</taxon>
        <taxon>Actinomycetes</taxon>
        <taxon>Kitasatosporales</taxon>
        <taxon>Streptomycetaceae</taxon>
        <taxon>Actinacidiphila</taxon>
    </lineage>
</organism>
<protein>
    <submittedName>
        <fullName evidence="1">Uncharacterized protein</fullName>
    </submittedName>
</protein>
<sequence>MPFVESFSGDTLFVDHRPGAHYGKNGGTNFGAPPYRLMWPSQEAMLDDVCVNEGRMLQWV</sequence>
<name>A0ABS2TXH5_9ACTN</name>
<accession>A0ABS2TXH5</accession>
<gene>
    <name evidence="1" type="ORF">ITX44_26535</name>
</gene>
<comment type="caution">
    <text evidence="1">The sequence shown here is derived from an EMBL/GenBank/DDBJ whole genome shotgun (WGS) entry which is preliminary data.</text>
</comment>
<evidence type="ECO:0000313" key="1">
    <source>
        <dbReference type="EMBL" id="MBM9508045.1"/>
    </source>
</evidence>
<proteinExistence type="predicted"/>
<dbReference type="RefSeq" id="WP_205359906.1">
    <property type="nucleotide sequence ID" value="NZ_JADKYB010000015.1"/>
</dbReference>
<dbReference type="EMBL" id="JADKYB010000015">
    <property type="protein sequence ID" value="MBM9508045.1"/>
    <property type="molecule type" value="Genomic_DNA"/>
</dbReference>
<reference evidence="1 2" key="1">
    <citation type="submission" date="2021-01" db="EMBL/GenBank/DDBJ databases">
        <title>Streptomyces acididurans sp. nov., isolated from a peat swamp forest soil.</title>
        <authorList>
            <person name="Chantavorakit T."/>
            <person name="Duangmal K."/>
        </authorList>
    </citation>
    <scope>NUCLEOTIDE SEQUENCE [LARGE SCALE GENOMIC DNA]</scope>
    <source>
        <strain evidence="1 2">KK5PA1</strain>
    </source>
</reference>
<dbReference type="Proteomes" id="UP000749040">
    <property type="component" value="Unassembled WGS sequence"/>
</dbReference>
<evidence type="ECO:0000313" key="2">
    <source>
        <dbReference type="Proteomes" id="UP000749040"/>
    </source>
</evidence>
<keyword evidence="2" id="KW-1185">Reference proteome</keyword>